<comment type="cofactor">
    <cofactor evidence="1">
        <name>heme c</name>
        <dbReference type="ChEBI" id="CHEBI:61717"/>
    </cofactor>
</comment>
<comment type="caution">
    <text evidence="11">The sequence shown here is derived from an EMBL/GenBank/DDBJ whole genome shotgun (WGS) entry which is preliminary data.</text>
</comment>
<dbReference type="PRINTS" id="PR00605">
    <property type="entry name" value="CYTCHROMECIC"/>
</dbReference>
<dbReference type="GO" id="GO:0005506">
    <property type="term" value="F:iron ion binding"/>
    <property type="evidence" value="ECO:0007669"/>
    <property type="project" value="InterPro"/>
</dbReference>
<reference evidence="11 12" key="1">
    <citation type="submission" date="2019-03" db="EMBL/GenBank/DDBJ databases">
        <title>Bradyrhizobium diversity isolated from nodules of Chamaecrista fasciculata.</title>
        <authorList>
            <person name="Klepa M.S."/>
            <person name="Urquiaga M.O."/>
            <person name="Hungria M."/>
            <person name="Delamuta J.R."/>
        </authorList>
    </citation>
    <scope>NUCLEOTIDE SEQUENCE [LARGE SCALE GENOMIC DNA]</scope>
    <source>
        <strain evidence="11 12">CNPSo 3448</strain>
    </source>
</reference>
<keyword evidence="9" id="KW-0732">Signal</keyword>
<keyword evidence="12" id="KW-1185">Reference proteome</keyword>
<accession>A0A4Y9LKM0</accession>
<name>A0A4Y9LKM0_9BRAD</name>
<keyword evidence="3 8" id="KW-0349">Heme</keyword>
<keyword evidence="5 8" id="KW-0479">Metal-binding</keyword>
<proteinExistence type="predicted"/>
<evidence type="ECO:0000256" key="4">
    <source>
        <dbReference type="ARBA" id="ARBA00022660"/>
    </source>
</evidence>
<evidence type="ECO:0000256" key="1">
    <source>
        <dbReference type="ARBA" id="ARBA00001926"/>
    </source>
</evidence>
<evidence type="ECO:0000256" key="3">
    <source>
        <dbReference type="ARBA" id="ARBA00022617"/>
    </source>
</evidence>
<evidence type="ECO:0000313" key="12">
    <source>
        <dbReference type="Proteomes" id="UP000297966"/>
    </source>
</evidence>
<dbReference type="PANTHER" id="PTHR33751">
    <property type="entry name" value="CBB3-TYPE CYTOCHROME C OXIDASE SUBUNIT FIXP"/>
    <property type="match status" value="1"/>
</dbReference>
<dbReference type="AlphaFoldDB" id="A0A4Y9LKM0"/>
<feature type="signal peptide" evidence="9">
    <location>
        <begin position="1"/>
        <end position="25"/>
    </location>
</feature>
<keyword evidence="4" id="KW-0679">Respiratory chain</keyword>
<gene>
    <name evidence="11" type="ORF">E4K65_29815</name>
</gene>
<keyword evidence="6" id="KW-0249">Electron transport</keyword>
<evidence type="ECO:0000256" key="2">
    <source>
        <dbReference type="ARBA" id="ARBA00022448"/>
    </source>
</evidence>
<evidence type="ECO:0000256" key="7">
    <source>
        <dbReference type="ARBA" id="ARBA00023004"/>
    </source>
</evidence>
<evidence type="ECO:0000256" key="6">
    <source>
        <dbReference type="ARBA" id="ARBA00022982"/>
    </source>
</evidence>
<dbReference type="PROSITE" id="PS51007">
    <property type="entry name" value="CYTC"/>
    <property type="match status" value="1"/>
</dbReference>
<dbReference type="GO" id="GO:0020037">
    <property type="term" value="F:heme binding"/>
    <property type="evidence" value="ECO:0007669"/>
    <property type="project" value="InterPro"/>
</dbReference>
<keyword evidence="7 8" id="KW-0408">Iron</keyword>
<dbReference type="OrthoDB" id="122295at2"/>
<evidence type="ECO:0000256" key="9">
    <source>
        <dbReference type="SAM" id="SignalP"/>
    </source>
</evidence>
<evidence type="ECO:0000259" key="10">
    <source>
        <dbReference type="PROSITE" id="PS51007"/>
    </source>
</evidence>
<evidence type="ECO:0000256" key="5">
    <source>
        <dbReference type="ARBA" id="ARBA00022723"/>
    </source>
</evidence>
<dbReference type="InterPro" id="IPR036909">
    <property type="entry name" value="Cyt_c-like_dom_sf"/>
</dbReference>
<organism evidence="11 12">
    <name type="scientific">Bradyrhizobium niftali</name>
    <dbReference type="NCBI Taxonomy" id="2560055"/>
    <lineage>
        <taxon>Bacteria</taxon>
        <taxon>Pseudomonadati</taxon>
        <taxon>Pseudomonadota</taxon>
        <taxon>Alphaproteobacteria</taxon>
        <taxon>Hyphomicrobiales</taxon>
        <taxon>Nitrobacteraceae</taxon>
        <taxon>Bradyrhizobium</taxon>
    </lineage>
</organism>
<dbReference type="InterPro" id="IPR008168">
    <property type="entry name" value="Cyt_C_IC"/>
</dbReference>
<dbReference type="InterPro" id="IPR009056">
    <property type="entry name" value="Cyt_c-like_dom"/>
</dbReference>
<dbReference type="GO" id="GO:0009055">
    <property type="term" value="F:electron transfer activity"/>
    <property type="evidence" value="ECO:0007669"/>
    <property type="project" value="InterPro"/>
</dbReference>
<evidence type="ECO:0000256" key="8">
    <source>
        <dbReference type="PROSITE-ProRule" id="PRU00433"/>
    </source>
</evidence>
<feature type="chain" id="PRO_5021431116" evidence="9">
    <location>
        <begin position="26"/>
        <end position="113"/>
    </location>
</feature>
<sequence>MLRLHLKTIPAGLGAALLCAVMAQAQSATPAPENGSFEVEPVFAGTCGFCHSDGGRAPGKGPQLMNSPRDDDFIRDRIKHGKQGAMPAFDGAFTDTQIDQIVKYIRALKPRAG</sequence>
<dbReference type="Gene3D" id="1.10.760.10">
    <property type="entry name" value="Cytochrome c-like domain"/>
    <property type="match status" value="1"/>
</dbReference>
<dbReference type="Pfam" id="PF13442">
    <property type="entry name" value="Cytochrome_CBB3"/>
    <property type="match status" value="1"/>
</dbReference>
<dbReference type="SUPFAM" id="SSF46626">
    <property type="entry name" value="Cytochrome c"/>
    <property type="match status" value="1"/>
</dbReference>
<dbReference type="PANTHER" id="PTHR33751:SF13">
    <property type="entry name" value="CYTOCHROME BC1 COMPLEX CYTOCHROME C SUBUNIT"/>
    <property type="match status" value="1"/>
</dbReference>
<keyword evidence="2" id="KW-0813">Transport</keyword>
<protein>
    <submittedName>
        <fullName evidence="11">Cytochrome c</fullName>
    </submittedName>
</protein>
<dbReference type="Proteomes" id="UP000297966">
    <property type="component" value="Unassembled WGS sequence"/>
</dbReference>
<evidence type="ECO:0000313" key="11">
    <source>
        <dbReference type="EMBL" id="TFV44120.1"/>
    </source>
</evidence>
<dbReference type="InterPro" id="IPR050597">
    <property type="entry name" value="Cytochrome_c_Oxidase_Subunit"/>
</dbReference>
<dbReference type="EMBL" id="SPQT01000020">
    <property type="protein sequence ID" value="TFV44120.1"/>
    <property type="molecule type" value="Genomic_DNA"/>
</dbReference>
<feature type="domain" description="Cytochrome c" evidence="10">
    <location>
        <begin position="34"/>
        <end position="109"/>
    </location>
</feature>